<dbReference type="Proteomes" id="UP000708148">
    <property type="component" value="Unassembled WGS sequence"/>
</dbReference>
<feature type="compositionally biased region" description="Basic residues" evidence="1">
    <location>
        <begin position="683"/>
        <end position="694"/>
    </location>
</feature>
<comment type="caution">
    <text evidence="2">The sequence shown here is derived from an EMBL/GenBank/DDBJ whole genome shotgun (WGS) entry which is preliminary data.</text>
</comment>
<dbReference type="OrthoDB" id="3517218at2759"/>
<gene>
    <name evidence="2" type="ORF">OSTQU699_LOCUS10108</name>
</gene>
<evidence type="ECO:0000313" key="2">
    <source>
        <dbReference type="EMBL" id="CAD7704753.1"/>
    </source>
</evidence>
<reference evidence="2" key="1">
    <citation type="submission" date="2020-12" db="EMBL/GenBank/DDBJ databases">
        <authorList>
            <person name="Iha C."/>
        </authorList>
    </citation>
    <scope>NUCLEOTIDE SEQUENCE</scope>
</reference>
<feature type="region of interest" description="Disordered" evidence="1">
    <location>
        <begin position="679"/>
        <end position="710"/>
    </location>
</feature>
<evidence type="ECO:0000313" key="3">
    <source>
        <dbReference type="Proteomes" id="UP000708148"/>
    </source>
</evidence>
<dbReference type="EMBL" id="CAJHUC010002951">
    <property type="protein sequence ID" value="CAD7704753.1"/>
    <property type="molecule type" value="Genomic_DNA"/>
</dbReference>
<accession>A0A8S1JFI3</accession>
<proteinExistence type="predicted"/>
<sequence length="1501" mass="165635">MTPERLLVELEGLSHNQRIARMVHLGRESLTNAAAADCLSRLEHAHGLYGKILALHAAHGSRDSAVVLRSFNASSRTLRDLAVFAAPRVADDATVAQIWKSGEVDSEAYAKRLRGRRRGLVDAHVRGGWPATASLLGSCSLQVVEELWPMAVGSSLASETFPSVARCHPGFAVRVLGDLSGKLQKAFLSDASVIGRVASEYPEETLAAFMRRPYTERPGFLWMPILRKLPNRALDAMLERAPAPEAKEGAMADDSPPGVAACRIHATERNAAIVSKLWRLCRRMNARRSLEVCLEAPGTAVKVMRKLDARGRRELFCAWKDWRQARLDAIGWDGPGGQEEAFRSVRDRAWALAWSRNPFVSPDVVKYLPVDLRLEAVQLLARHGRPSVEVMKTLTEEQVRDVFRAHGGIFVKHPDLLGALPEPQKREAYERWKVARGHAETVCEAVLGAVPAAAAGSPEMRCLLDALIGDPMQQSMTVRLLPEDVRGELYDRSKHSAFWTVGAGALQLLPKEQRVEAARTHIHNFKKLKADAHNRAPRALLPNIQMPPPRNRMSPPGNWMAAAANARPLPGTAIPITGNSMPPPGNLRPPPVNLMLPPGYKWPPPGYVRPPPGYVRPPPGYANPPPVSLVPPQRNVGPPPATLMLPPGYKRPPPGKMGCLLPKVQRNETARGRVQNYKTAKANAHRRRPRKKPLPHFQVTPPGNAMPTTAKTGRLLPKQQRLKAASIHIQSRKKLMADAHSQRPQELLPYIQLLPWDEMMGCLAPWLKSDDAQIRAMGLEWAILSVRNDYAYTLEAIELIHTRKNERDSVRETMLKALHTAGVAERAEAAELERLEVIISDAMCANDAAPGSIQLIEDICLSVLPRNPQWAAGQLEKCISQWQGMNQGHSIGRLLKSHISEAAKGKKKPEKEAFAIEFFRHVAHSIVRVAEAIKAAGSGAKVAKIAAAVFNTYYNDCEEIFGVLSASNSPHSGTKAAIGRTDKGLDLAGFTVSGREIWSELWHLSVSALQEADWNHEQPEDFADLLQHLIDERMDLFPSIRSILFANMSKPPLVHRIGGLVQSLMKHSAWDELEAMLLSSAATQHIASVSGHARSERRTQGGSSPQCIAEAILHEMIKKCPKKAHDLIARLVHQDRSYLILGCVRDVVITSTKLVSELLTADLPEDGMFDCKKLNGKPWVGCVQAHMLRRLTAQQQNSVAELYRDAILSGKMSFQTERSLLKSMVQLQLACPETLISLAAEGIENQQVRNTALALLASVDDPEQARSSLLDALGDDRSYVASKYVRQWVLQLSTADALAQLDNLPMDTTAGGRQVVQILGVLSRRSGAYAESAFQRLLKMAKEPQHHKSVRIAIIRTLTMHSDRGEVWPHLLDAAKSEDEEIAGAAMFTPSAPRERDEDGQWNTGRRSKDVEERVHQLFMILLNHPSIVLRNNAMKAWSSAKPPMSDPGFRILQEMLKLAAVEGAAKPVDAKNKICVACQHAVSLAKNVFEHASRRENSEG</sequence>
<keyword evidence="3" id="KW-1185">Reference proteome</keyword>
<protein>
    <submittedName>
        <fullName evidence="2">Uncharacterized protein</fullName>
    </submittedName>
</protein>
<organism evidence="2 3">
    <name type="scientific">Ostreobium quekettii</name>
    <dbReference type="NCBI Taxonomy" id="121088"/>
    <lineage>
        <taxon>Eukaryota</taxon>
        <taxon>Viridiplantae</taxon>
        <taxon>Chlorophyta</taxon>
        <taxon>core chlorophytes</taxon>
        <taxon>Ulvophyceae</taxon>
        <taxon>TCBD clade</taxon>
        <taxon>Bryopsidales</taxon>
        <taxon>Ostreobineae</taxon>
        <taxon>Ostreobiaceae</taxon>
        <taxon>Ostreobium</taxon>
    </lineage>
</organism>
<name>A0A8S1JFI3_9CHLO</name>
<dbReference type="InterPro" id="IPR016024">
    <property type="entry name" value="ARM-type_fold"/>
</dbReference>
<evidence type="ECO:0000256" key="1">
    <source>
        <dbReference type="SAM" id="MobiDB-lite"/>
    </source>
</evidence>
<dbReference type="SUPFAM" id="SSF48371">
    <property type="entry name" value="ARM repeat"/>
    <property type="match status" value="1"/>
</dbReference>